<reference evidence="3 4" key="1">
    <citation type="submission" date="2020-06" db="EMBL/GenBank/DDBJ databases">
        <title>NJ-3-1, isolated from saline soil.</title>
        <authorList>
            <person name="Cui H.L."/>
            <person name="Shi X."/>
        </authorList>
    </citation>
    <scope>NUCLEOTIDE SEQUENCE [LARGE SCALE GENOMIC DNA]</scope>
    <source>
        <strain evidence="3 4">NJ-3-1</strain>
    </source>
</reference>
<keyword evidence="1" id="KW-0812">Transmembrane</keyword>
<keyword evidence="1" id="KW-1133">Transmembrane helix</keyword>
<keyword evidence="1" id="KW-0472">Membrane</keyword>
<dbReference type="EMBL" id="CP058579">
    <property type="protein sequence ID" value="QLG62426.1"/>
    <property type="molecule type" value="Genomic_DNA"/>
</dbReference>
<evidence type="ECO:0000313" key="3">
    <source>
        <dbReference type="EMBL" id="QLG62426.1"/>
    </source>
</evidence>
<evidence type="ECO:0000256" key="1">
    <source>
        <dbReference type="SAM" id="Phobius"/>
    </source>
</evidence>
<proteinExistence type="predicted"/>
<dbReference type="KEGG" id="halu:HUG12_12075"/>
<dbReference type="Proteomes" id="UP000509626">
    <property type="component" value="Chromosome"/>
</dbReference>
<dbReference type="RefSeq" id="WP_179269011.1">
    <property type="nucleotide sequence ID" value="NZ_CP058579.1"/>
</dbReference>
<dbReference type="OrthoDB" id="324287at2157"/>
<sequence length="79" mass="8588">MPPALDIAFGVFLIALGLVTFRYAYHITWFGEQLDAIGSKTSASEVEPADWNVWFTRIGGIVSAALGLFLVASRLPAFL</sequence>
<feature type="domain" description="DUF6199" evidence="2">
    <location>
        <begin position="9"/>
        <end position="72"/>
    </location>
</feature>
<feature type="transmembrane region" description="Helical" evidence="1">
    <location>
        <begin position="7"/>
        <end position="25"/>
    </location>
</feature>
<dbReference type="Pfam" id="PF19701">
    <property type="entry name" value="DUF6199"/>
    <property type="match status" value="1"/>
</dbReference>
<accession>A0A7D5LAU0</accession>
<dbReference type="GeneID" id="56038208"/>
<evidence type="ECO:0000259" key="2">
    <source>
        <dbReference type="Pfam" id="PF19701"/>
    </source>
</evidence>
<dbReference type="InterPro" id="IPR045679">
    <property type="entry name" value="DUF6199"/>
</dbReference>
<dbReference type="AlphaFoldDB" id="A0A7D5LAU0"/>
<protein>
    <recommendedName>
        <fullName evidence="2">DUF6199 domain-containing protein</fullName>
    </recommendedName>
</protein>
<name>A0A7D5LAU0_9EURY</name>
<organism evidence="3 4">
    <name type="scientific">Halorarum salinum</name>
    <dbReference type="NCBI Taxonomy" id="2743089"/>
    <lineage>
        <taxon>Archaea</taxon>
        <taxon>Methanobacteriati</taxon>
        <taxon>Methanobacteriota</taxon>
        <taxon>Stenosarchaea group</taxon>
        <taxon>Halobacteria</taxon>
        <taxon>Halobacteriales</taxon>
        <taxon>Haloferacaceae</taxon>
        <taxon>Halorarum</taxon>
    </lineage>
</organism>
<gene>
    <name evidence="3" type="ORF">HUG12_12075</name>
</gene>
<evidence type="ECO:0000313" key="4">
    <source>
        <dbReference type="Proteomes" id="UP000509626"/>
    </source>
</evidence>
<keyword evidence="4" id="KW-1185">Reference proteome</keyword>
<feature type="transmembrane region" description="Helical" evidence="1">
    <location>
        <begin position="54"/>
        <end position="72"/>
    </location>
</feature>